<protein>
    <submittedName>
        <fullName evidence="2">Uncharacterized protein</fullName>
    </submittedName>
</protein>
<evidence type="ECO:0000313" key="3">
    <source>
        <dbReference type="Proteomes" id="UP000314294"/>
    </source>
</evidence>
<dbReference type="AlphaFoldDB" id="A0A4Z2G6W1"/>
<evidence type="ECO:0000256" key="1">
    <source>
        <dbReference type="SAM" id="MobiDB-lite"/>
    </source>
</evidence>
<feature type="compositionally biased region" description="Polar residues" evidence="1">
    <location>
        <begin position="192"/>
        <end position="208"/>
    </location>
</feature>
<proteinExistence type="predicted"/>
<dbReference type="Proteomes" id="UP000314294">
    <property type="component" value="Unassembled WGS sequence"/>
</dbReference>
<organism evidence="2 3">
    <name type="scientific">Liparis tanakae</name>
    <name type="common">Tanaka's snailfish</name>
    <dbReference type="NCBI Taxonomy" id="230148"/>
    <lineage>
        <taxon>Eukaryota</taxon>
        <taxon>Metazoa</taxon>
        <taxon>Chordata</taxon>
        <taxon>Craniata</taxon>
        <taxon>Vertebrata</taxon>
        <taxon>Euteleostomi</taxon>
        <taxon>Actinopterygii</taxon>
        <taxon>Neopterygii</taxon>
        <taxon>Teleostei</taxon>
        <taxon>Neoteleostei</taxon>
        <taxon>Acanthomorphata</taxon>
        <taxon>Eupercaria</taxon>
        <taxon>Perciformes</taxon>
        <taxon>Cottioidei</taxon>
        <taxon>Cottales</taxon>
        <taxon>Liparidae</taxon>
        <taxon>Liparis</taxon>
    </lineage>
</organism>
<keyword evidence="3" id="KW-1185">Reference proteome</keyword>
<dbReference type="EMBL" id="SRLO01000679">
    <property type="protein sequence ID" value="TNN48855.1"/>
    <property type="molecule type" value="Genomic_DNA"/>
</dbReference>
<sequence>MKSAEVPVHLAQQRLQFAPGDAELLLGLVGPLPPRLAPWGPQLGPQRLAGRLLPPWDRKREEVVTGRRSQSEYRIHETRRRAYGERADVLPQGVERRVRVPEVHGVAPALGVGEPQQQGVEALRVSVPLSRESQRVRPALARLQARFTPASLSRCSAASGGRRLTDSMTDFSVALAASSSTPAAGSDRWRRSSSGVTVSNQEATSLRTTVRRRASSGPPD</sequence>
<evidence type="ECO:0000313" key="2">
    <source>
        <dbReference type="EMBL" id="TNN48855.1"/>
    </source>
</evidence>
<reference evidence="2 3" key="1">
    <citation type="submission" date="2019-03" db="EMBL/GenBank/DDBJ databases">
        <title>First draft genome of Liparis tanakae, snailfish: a comprehensive survey of snailfish specific genes.</title>
        <authorList>
            <person name="Kim W."/>
            <person name="Song I."/>
            <person name="Jeong J.-H."/>
            <person name="Kim D."/>
            <person name="Kim S."/>
            <person name="Ryu S."/>
            <person name="Song J.Y."/>
            <person name="Lee S.K."/>
        </authorList>
    </citation>
    <scope>NUCLEOTIDE SEQUENCE [LARGE SCALE GENOMIC DNA]</scope>
    <source>
        <tissue evidence="2">Muscle</tissue>
    </source>
</reference>
<feature type="region of interest" description="Disordered" evidence="1">
    <location>
        <begin position="177"/>
        <end position="220"/>
    </location>
</feature>
<gene>
    <name evidence="2" type="ORF">EYF80_040931</name>
</gene>
<comment type="caution">
    <text evidence="2">The sequence shown here is derived from an EMBL/GenBank/DDBJ whole genome shotgun (WGS) entry which is preliminary data.</text>
</comment>
<accession>A0A4Z2G6W1</accession>
<name>A0A4Z2G6W1_9TELE</name>